<feature type="transmembrane region" description="Helical" evidence="2">
    <location>
        <begin position="627"/>
        <end position="651"/>
    </location>
</feature>
<organism evidence="3 4">
    <name type="scientific">Ceratopteris richardii</name>
    <name type="common">Triangle waterfern</name>
    <dbReference type="NCBI Taxonomy" id="49495"/>
    <lineage>
        <taxon>Eukaryota</taxon>
        <taxon>Viridiplantae</taxon>
        <taxon>Streptophyta</taxon>
        <taxon>Embryophyta</taxon>
        <taxon>Tracheophyta</taxon>
        <taxon>Polypodiopsida</taxon>
        <taxon>Polypodiidae</taxon>
        <taxon>Polypodiales</taxon>
        <taxon>Pteridineae</taxon>
        <taxon>Pteridaceae</taxon>
        <taxon>Parkerioideae</taxon>
        <taxon>Ceratopteris</taxon>
    </lineage>
</organism>
<evidence type="ECO:0000313" key="4">
    <source>
        <dbReference type="Proteomes" id="UP000825935"/>
    </source>
</evidence>
<dbReference type="Pfam" id="PF25105">
    <property type="entry name" value="DUF7813"/>
    <property type="match status" value="1"/>
</dbReference>
<reference evidence="3" key="1">
    <citation type="submission" date="2021-08" db="EMBL/GenBank/DDBJ databases">
        <title>WGS assembly of Ceratopteris richardii.</title>
        <authorList>
            <person name="Marchant D.B."/>
            <person name="Chen G."/>
            <person name="Jenkins J."/>
            <person name="Shu S."/>
            <person name="Leebens-Mack J."/>
            <person name="Grimwood J."/>
            <person name="Schmutz J."/>
            <person name="Soltis P."/>
            <person name="Soltis D."/>
            <person name="Chen Z.-H."/>
        </authorList>
    </citation>
    <scope>NUCLEOTIDE SEQUENCE</scope>
    <source>
        <strain evidence="3">Whitten #5841</strain>
        <tissue evidence="3">Leaf</tissue>
    </source>
</reference>
<feature type="compositionally biased region" description="Basic and acidic residues" evidence="1">
    <location>
        <begin position="291"/>
        <end position="315"/>
    </location>
</feature>
<accession>A0A8T2SA81</accession>
<name>A0A8T2SA81_CERRI</name>
<keyword evidence="2" id="KW-0812">Transmembrane</keyword>
<keyword evidence="2" id="KW-1133">Transmembrane helix</keyword>
<evidence type="ECO:0000256" key="1">
    <source>
        <dbReference type="SAM" id="MobiDB-lite"/>
    </source>
</evidence>
<dbReference type="EMBL" id="CM035426">
    <property type="protein sequence ID" value="KAH7315595.1"/>
    <property type="molecule type" value="Genomic_DNA"/>
</dbReference>
<dbReference type="OrthoDB" id="1295726at2759"/>
<dbReference type="PANTHER" id="PTHR36353:SF1">
    <property type="entry name" value="TRANSMEMBRANE PROTEIN"/>
    <property type="match status" value="1"/>
</dbReference>
<gene>
    <name evidence="3" type="ORF">KP509_21G056700</name>
</gene>
<dbReference type="Proteomes" id="UP000825935">
    <property type="component" value="Chromosome 21"/>
</dbReference>
<keyword evidence="4" id="KW-1185">Reference proteome</keyword>
<feature type="transmembrane region" description="Helical" evidence="2">
    <location>
        <begin position="428"/>
        <end position="451"/>
    </location>
</feature>
<feature type="transmembrane region" description="Helical" evidence="2">
    <location>
        <begin position="525"/>
        <end position="542"/>
    </location>
</feature>
<feature type="compositionally biased region" description="Polar residues" evidence="1">
    <location>
        <begin position="262"/>
        <end position="278"/>
    </location>
</feature>
<dbReference type="AlphaFoldDB" id="A0A8T2SA81"/>
<comment type="caution">
    <text evidence="3">The sequence shown here is derived from an EMBL/GenBank/DDBJ whole genome shotgun (WGS) entry which is preliminary data.</text>
</comment>
<keyword evidence="2" id="KW-0472">Membrane</keyword>
<proteinExistence type="predicted"/>
<sequence length="678" mass="74975">MRGQCLIWFIGYLFSYFSVEVCIVKALDRWWISNDPLFCCRTSQIVCSGFQLSRRCDNLCALASTLSVQDRFDRKFGRGKANLIFTLNCEFKTVGNYSFIVNFGLGSVGNILKSSEMDRRRAALEIYEVSGMFKQARISFRASLPLFMALALLASLYETAVEQSSLLSGLSLSGQSSNFSFQFALDSKTQASHSPPKADLKKFEVPGSWLSHIFAGVLPLEDQAPQPMNVKQGQMEGSLENAGHTNTDSQNSEGNLLDSQSLQEVEGLTESSLTQADSNDSEASRLSILENPKETQGGRRTFHEVESAESFDKSEGGGVDASHVSHDSNSEGQKRAMMISEIKTSSTEDRTGVDHQDSLEYDMQFSSRESAEAKNDVDINLPHLKVENTSNMTKKVMQESVIDAIDVSFFTGKLLGGRLDQGAFPQGGFSVILVLLLIAVVITVVLAIVAFHHAAMLGSIAYSVVSTHMGKRVSAGQALKSSLRWSIGRLIWLSIVLAAASGIQSLFFMKTFFNAVLDMEQVEALVLRLSATPFAILAPFYDADAASPGMAVRIGLFVCCDYLFDAVTYCIYIVACWVTILERNLWGFGAVVRSCNLIKGMESQALMIRIIEAMICGRTSRWLLQHVIGQFAAVLVISTAHVYFLVLWLIFYMSARSLHDRPSHFSHRILEDFLDRLH</sequence>
<evidence type="ECO:0000313" key="3">
    <source>
        <dbReference type="EMBL" id="KAH7315595.1"/>
    </source>
</evidence>
<feature type="region of interest" description="Disordered" evidence="1">
    <location>
        <begin position="262"/>
        <end position="334"/>
    </location>
</feature>
<dbReference type="InterPro" id="IPR056715">
    <property type="entry name" value="DUF7813"/>
</dbReference>
<protein>
    <submittedName>
        <fullName evidence="3">Uncharacterized protein</fullName>
    </submittedName>
</protein>
<dbReference type="PANTHER" id="PTHR36353">
    <property type="entry name" value="TRANSMEMBRANE PROTEIN"/>
    <property type="match status" value="1"/>
</dbReference>
<feature type="transmembrane region" description="Helical" evidence="2">
    <location>
        <begin position="490"/>
        <end position="513"/>
    </location>
</feature>
<dbReference type="OMA" id="WISNDPL"/>
<feature type="transmembrane region" description="Helical" evidence="2">
    <location>
        <begin position="554"/>
        <end position="580"/>
    </location>
</feature>
<feature type="compositionally biased region" description="Basic and acidic residues" evidence="1">
    <location>
        <begin position="323"/>
        <end position="334"/>
    </location>
</feature>
<evidence type="ECO:0000256" key="2">
    <source>
        <dbReference type="SAM" id="Phobius"/>
    </source>
</evidence>